<dbReference type="RefSeq" id="WP_193492934.1">
    <property type="nucleotide sequence ID" value="NZ_CP063205.1"/>
</dbReference>
<dbReference type="Gene3D" id="1.10.287.130">
    <property type="match status" value="1"/>
</dbReference>
<dbReference type="PROSITE" id="PS50110">
    <property type="entry name" value="RESPONSE_REGULATORY"/>
    <property type="match status" value="1"/>
</dbReference>
<feature type="domain" description="PAS" evidence="11">
    <location>
        <begin position="148"/>
        <end position="217"/>
    </location>
</feature>
<comment type="catalytic activity">
    <reaction evidence="1">
        <text>ATP + protein L-histidine = ADP + protein N-phospho-L-histidine.</text>
        <dbReference type="EC" id="2.7.13.3"/>
    </reaction>
</comment>
<gene>
    <name evidence="12" type="ORF">HfgLR_02515</name>
</gene>
<dbReference type="CDD" id="cd00130">
    <property type="entry name" value="PAS"/>
    <property type="match status" value="1"/>
</dbReference>
<name>A0A871BCW2_HALGI</name>
<dbReference type="PRINTS" id="PR00344">
    <property type="entry name" value="BCTRLSENSOR"/>
</dbReference>
<dbReference type="InterPro" id="IPR005467">
    <property type="entry name" value="His_kinase_dom"/>
</dbReference>
<dbReference type="PROSITE" id="PS50112">
    <property type="entry name" value="PAS"/>
    <property type="match status" value="1"/>
</dbReference>
<dbReference type="SUPFAM" id="SSF55781">
    <property type="entry name" value="GAF domain-like"/>
    <property type="match status" value="1"/>
</dbReference>
<dbReference type="SMART" id="SM00091">
    <property type="entry name" value="PAS"/>
    <property type="match status" value="1"/>
</dbReference>
<dbReference type="SMART" id="SM00388">
    <property type="entry name" value="HisKA"/>
    <property type="match status" value="1"/>
</dbReference>
<keyword evidence="3" id="KW-0597">Phosphoprotein</keyword>
<dbReference type="GO" id="GO:0000155">
    <property type="term" value="F:phosphorelay sensor kinase activity"/>
    <property type="evidence" value="ECO:0007669"/>
    <property type="project" value="InterPro"/>
</dbReference>
<dbReference type="SUPFAM" id="SSF47384">
    <property type="entry name" value="Homodimeric domain of signal transducing histidine kinase"/>
    <property type="match status" value="1"/>
</dbReference>
<dbReference type="InterPro" id="IPR003594">
    <property type="entry name" value="HATPase_dom"/>
</dbReference>
<dbReference type="CDD" id="cd00075">
    <property type="entry name" value="HATPase"/>
    <property type="match status" value="1"/>
</dbReference>
<evidence type="ECO:0000259" key="11">
    <source>
        <dbReference type="PROSITE" id="PS50112"/>
    </source>
</evidence>
<comment type="caution">
    <text evidence="7">Lacks conserved residue(s) required for the propagation of feature annotation.</text>
</comment>
<proteinExistence type="predicted"/>
<evidence type="ECO:0000313" key="13">
    <source>
        <dbReference type="Proteomes" id="UP000663064"/>
    </source>
</evidence>
<dbReference type="PANTHER" id="PTHR43711:SF1">
    <property type="entry name" value="HISTIDINE KINASE 1"/>
    <property type="match status" value="1"/>
</dbReference>
<dbReference type="CDD" id="cd00156">
    <property type="entry name" value="REC"/>
    <property type="match status" value="1"/>
</dbReference>
<dbReference type="InterPro" id="IPR050736">
    <property type="entry name" value="Sensor_HK_Regulatory"/>
</dbReference>
<evidence type="ECO:0000256" key="5">
    <source>
        <dbReference type="ARBA" id="ARBA00022777"/>
    </source>
</evidence>
<dbReference type="Gene3D" id="3.30.565.10">
    <property type="entry name" value="Histidine kinase-like ATPase, C-terminal domain"/>
    <property type="match status" value="1"/>
</dbReference>
<dbReference type="Gene3D" id="3.30.450.40">
    <property type="match status" value="1"/>
</dbReference>
<dbReference type="InterPro" id="IPR036097">
    <property type="entry name" value="HisK_dim/P_sf"/>
</dbReference>
<evidence type="ECO:0000256" key="8">
    <source>
        <dbReference type="SAM" id="MobiDB-lite"/>
    </source>
</evidence>
<dbReference type="CDD" id="cd00082">
    <property type="entry name" value="HisKA"/>
    <property type="match status" value="1"/>
</dbReference>
<evidence type="ECO:0000256" key="2">
    <source>
        <dbReference type="ARBA" id="ARBA00012438"/>
    </source>
</evidence>
<dbReference type="SMART" id="SM00448">
    <property type="entry name" value="REC"/>
    <property type="match status" value="1"/>
</dbReference>
<evidence type="ECO:0000256" key="7">
    <source>
        <dbReference type="PROSITE-ProRule" id="PRU00169"/>
    </source>
</evidence>
<dbReference type="SMART" id="SM00387">
    <property type="entry name" value="HATPase_c"/>
    <property type="match status" value="1"/>
</dbReference>
<dbReference type="InterPro" id="IPR003661">
    <property type="entry name" value="HisK_dim/P_dom"/>
</dbReference>
<dbReference type="Pfam" id="PF00512">
    <property type="entry name" value="HisKA"/>
    <property type="match status" value="1"/>
</dbReference>
<dbReference type="GO" id="GO:0006355">
    <property type="term" value="P:regulation of DNA-templated transcription"/>
    <property type="evidence" value="ECO:0007669"/>
    <property type="project" value="InterPro"/>
</dbReference>
<dbReference type="EC" id="2.7.13.3" evidence="2"/>
<evidence type="ECO:0000256" key="4">
    <source>
        <dbReference type="ARBA" id="ARBA00022679"/>
    </source>
</evidence>
<dbReference type="InterPro" id="IPR035965">
    <property type="entry name" value="PAS-like_dom_sf"/>
</dbReference>
<dbReference type="InterPro" id="IPR029016">
    <property type="entry name" value="GAF-like_dom_sf"/>
</dbReference>
<evidence type="ECO:0000256" key="6">
    <source>
        <dbReference type="ARBA" id="ARBA00023012"/>
    </source>
</evidence>
<dbReference type="InterPro" id="IPR013767">
    <property type="entry name" value="PAS_fold"/>
</dbReference>
<accession>A0A871BCW2</accession>
<dbReference type="Pfam" id="PF02518">
    <property type="entry name" value="HATPase_c"/>
    <property type="match status" value="1"/>
</dbReference>
<dbReference type="EMBL" id="CP063205">
    <property type="protein sequence ID" value="QOS10656.1"/>
    <property type="molecule type" value="Genomic_DNA"/>
</dbReference>
<dbReference type="PROSITE" id="PS50109">
    <property type="entry name" value="HIS_KIN"/>
    <property type="match status" value="1"/>
</dbReference>
<feature type="domain" description="Response regulatory" evidence="10">
    <location>
        <begin position="17"/>
        <end position="133"/>
    </location>
</feature>
<dbReference type="GeneID" id="59458171"/>
<protein>
    <recommendedName>
        <fullName evidence="2">histidine kinase</fullName>
        <ecNumber evidence="2">2.7.13.3</ecNumber>
    </recommendedName>
</protein>
<dbReference type="Pfam" id="PF13185">
    <property type="entry name" value="GAF_2"/>
    <property type="match status" value="1"/>
</dbReference>
<evidence type="ECO:0000256" key="3">
    <source>
        <dbReference type="ARBA" id="ARBA00022553"/>
    </source>
</evidence>
<dbReference type="SUPFAM" id="SSF55874">
    <property type="entry name" value="ATPase domain of HSP90 chaperone/DNA topoisomerase II/histidine kinase"/>
    <property type="match status" value="1"/>
</dbReference>
<evidence type="ECO:0000313" key="12">
    <source>
        <dbReference type="EMBL" id="QOS10656.1"/>
    </source>
</evidence>
<sequence length="712" mass="76966">MSTPDDTTRNGGDDPISVLYVGRDPEFVALVATALERESDRLDVRGETAVIDGISVVEDDGVDCVVSEYHLRDGDGLDLLTAVRARSSDLPFILYTAHGDEAVASRAISLGVSDYVRRTAGDEDFHLLASRVFNAVSQYRVQERLTESDAHLATVYGRVTDGIFALDDDWAVSYWNDAMAERTGVPAAEALNRDFRELFPEVGSEIHGALEAAMASGATTRLDTRIDAFDVRVSARIYPDDSGVSVFIREVASDATAAADRAGTDDTSLDAGEVADRCDSGAGANAGTRLPGRDAAERERLERALRDLQSVARELLRVETSEAVAAVAVEAVRDVVGWPISGVWFYDPDDDALVPVAQSDAARQVFGESPTLHRDGEETLIWEAFDANEVRVYERTVGGSEVQHPDSSIESEVHVPLGEYGVLLTGDTRQGAFTDVDVELLQLLASTVSSAVERAKREQTLRDREAELAAANERLDEFVSVVAHDLRNPLSVAKGYLEIAADTGDPEHFEKIETALERMNALISDLLTLARQGSPVTEFEAVDLRSKVTHAWSFVATEDARLEPLDLGVVRADTGRLLQLFENLFRNAVEHGSTGSRTPSDDAVEHGSTGNQTTSGDAVEHGAAAATVTVGRLDDDAGFYVEDDGDGIPESLRERVFEHGYTTDRTGTGFGLAIVENIAEAHGWSVTLTDGTDGGARFEFRGVEWVDIDDAE</sequence>
<feature type="region of interest" description="Disordered" evidence="8">
    <location>
        <begin position="591"/>
        <end position="620"/>
    </location>
</feature>
<dbReference type="AlphaFoldDB" id="A0A871BCW2"/>
<dbReference type="InterPro" id="IPR036890">
    <property type="entry name" value="HATPase_C_sf"/>
</dbReference>
<evidence type="ECO:0000259" key="9">
    <source>
        <dbReference type="PROSITE" id="PS50109"/>
    </source>
</evidence>
<dbReference type="InterPro" id="IPR003018">
    <property type="entry name" value="GAF"/>
</dbReference>
<organism evidence="12 13">
    <name type="scientific">Haloferax gibbonsii</name>
    <dbReference type="NCBI Taxonomy" id="35746"/>
    <lineage>
        <taxon>Archaea</taxon>
        <taxon>Methanobacteriati</taxon>
        <taxon>Methanobacteriota</taxon>
        <taxon>Stenosarchaea group</taxon>
        <taxon>Halobacteria</taxon>
        <taxon>Halobacteriales</taxon>
        <taxon>Haloferacaceae</taxon>
        <taxon>Haloferax</taxon>
    </lineage>
</organism>
<evidence type="ECO:0000259" key="10">
    <source>
        <dbReference type="PROSITE" id="PS50110"/>
    </source>
</evidence>
<dbReference type="SUPFAM" id="SSF52172">
    <property type="entry name" value="CheY-like"/>
    <property type="match status" value="1"/>
</dbReference>
<dbReference type="InterPro" id="IPR000014">
    <property type="entry name" value="PAS"/>
</dbReference>
<dbReference type="Pfam" id="PF00072">
    <property type="entry name" value="Response_reg"/>
    <property type="match status" value="1"/>
</dbReference>
<dbReference type="SUPFAM" id="SSF55785">
    <property type="entry name" value="PYP-like sensor domain (PAS domain)"/>
    <property type="match status" value="1"/>
</dbReference>
<dbReference type="PANTHER" id="PTHR43711">
    <property type="entry name" value="TWO-COMPONENT HISTIDINE KINASE"/>
    <property type="match status" value="1"/>
</dbReference>
<dbReference type="InterPro" id="IPR001789">
    <property type="entry name" value="Sig_transdc_resp-reg_receiver"/>
</dbReference>
<evidence type="ECO:0000256" key="1">
    <source>
        <dbReference type="ARBA" id="ARBA00000085"/>
    </source>
</evidence>
<reference evidence="12" key="1">
    <citation type="journal article" date="2021" name="Front. Microbiol.">
        <title>Cellular and Genomic Properties of Haloferax gibbonsii LR2-5, the Host of Euryarchaeal Virus HFTV1.</title>
        <authorList>
            <person name="Tittes C."/>
            <person name="Schwarzer S."/>
            <person name="Pfeiffer F."/>
            <person name="Dyall-Smith M."/>
            <person name="Rodriguez-Franco M."/>
            <person name="Oksanen H.M."/>
            <person name="Quax T.E.F."/>
        </authorList>
    </citation>
    <scope>NUCLEOTIDE SEQUENCE</scope>
    <source>
        <strain evidence="12">LR2-5</strain>
    </source>
</reference>
<dbReference type="InterPro" id="IPR004358">
    <property type="entry name" value="Sig_transdc_His_kin-like_C"/>
</dbReference>
<dbReference type="Gene3D" id="3.40.50.2300">
    <property type="match status" value="1"/>
</dbReference>
<keyword evidence="6" id="KW-0902">Two-component regulatory system</keyword>
<feature type="domain" description="Histidine kinase" evidence="9">
    <location>
        <begin position="481"/>
        <end position="701"/>
    </location>
</feature>
<keyword evidence="5 12" id="KW-0418">Kinase</keyword>
<dbReference type="Gene3D" id="3.30.450.20">
    <property type="entry name" value="PAS domain"/>
    <property type="match status" value="1"/>
</dbReference>
<dbReference type="Pfam" id="PF00989">
    <property type="entry name" value="PAS"/>
    <property type="match status" value="1"/>
</dbReference>
<dbReference type="InterPro" id="IPR011006">
    <property type="entry name" value="CheY-like_superfamily"/>
</dbReference>
<keyword evidence="4" id="KW-0808">Transferase</keyword>
<dbReference type="Proteomes" id="UP000663064">
    <property type="component" value="Chromosome"/>
</dbReference>